<dbReference type="EMBL" id="SRYA01000012">
    <property type="protein sequence ID" value="TGY96891.1"/>
    <property type="molecule type" value="Genomic_DNA"/>
</dbReference>
<reference evidence="1" key="1">
    <citation type="submission" date="2019-04" db="EMBL/GenBank/DDBJ databases">
        <title>Microbes associate with the intestines of laboratory mice.</title>
        <authorList>
            <person name="Navarre W."/>
            <person name="Wong E."/>
            <person name="Huang K."/>
            <person name="Tropini C."/>
            <person name="Ng K."/>
            <person name="Yu B."/>
        </authorList>
    </citation>
    <scope>NUCLEOTIDE SEQUENCE</scope>
    <source>
        <strain evidence="1">NM01_1-7b</strain>
    </source>
</reference>
<gene>
    <name evidence="1" type="ORF">E5329_07805</name>
</gene>
<evidence type="ECO:0000313" key="1">
    <source>
        <dbReference type="EMBL" id="TGY96891.1"/>
    </source>
</evidence>
<protein>
    <submittedName>
        <fullName evidence="1">PIG-L family deacetylase</fullName>
    </submittedName>
</protein>
<organism evidence="1 2">
    <name type="scientific">Petralouisia muris</name>
    <dbReference type="NCBI Taxonomy" id="3032872"/>
    <lineage>
        <taxon>Bacteria</taxon>
        <taxon>Bacillati</taxon>
        <taxon>Bacillota</taxon>
        <taxon>Clostridia</taxon>
        <taxon>Lachnospirales</taxon>
        <taxon>Lachnospiraceae</taxon>
        <taxon>Petralouisia</taxon>
    </lineage>
</organism>
<accession>A0AC61RY12</accession>
<evidence type="ECO:0000313" key="2">
    <source>
        <dbReference type="Proteomes" id="UP000304953"/>
    </source>
</evidence>
<sequence length="237" mass="28028">MKKRKIKNIFAGVCFIIAALFLTKAAIAFAPYRNVPAVTKEELDALQLEDCKKLMFVAHPDDELLWGGKHLLEGGYLVVCLTRGDDSVRRAEFEQAVAFAGGKSLILSYPDKIWKWRADWRFWQEQIEADVSAILQYQDWELVASHNAQGEYGHQHHKMTHEIVKKEYQKTGCQARLYWFGKYYVNDKVPYDLPEMDKSWYNQKRKMAKLYQSQRDTIRKMYHMLPYEYWEPAEEEE</sequence>
<name>A0AC61RY12_9FIRM</name>
<keyword evidence="2" id="KW-1185">Reference proteome</keyword>
<proteinExistence type="predicted"/>
<comment type="caution">
    <text evidence="1">The sequence shown here is derived from an EMBL/GenBank/DDBJ whole genome shotgun (WGS) entry which is preliminary data.</text>
</comment>
<dbReference type="Proteomes" id="UP000304953">
    <property type="component" value="Unassembled WGS sequence"/>
</dbReference>